<dbReference type="Gene3D" id="3.90.79.10">
    <property type="entry name" value="Nucleoside Triphosphate Pyrophosphohydrolase"/>
    <property type="match status" value="1"/>
</dbReference>
<dbReference type="PANTHER" id="PTHR11839:SF15">
    <property type="entry name" value="URIDINE DIPHOSPHATE GLUCOSE PYROPHOSPHATASE NUDT14"/>
    <property type="match status" value="1"/>
</dbReference>
<accession>A0A132AI34</accession>
<evidence type="ECO:0000256" key="1">
    <source>
        <dbReference type="ARBA" id="ARBA00022801"/>
    </source>
</evidence>
<reference evidence="2 3" key="1">
    <citation type="journal article" date="2015" name="Parasit. Vectors">
        <title>Draft genome of the scabies mite.</title>
        <authorList>
            <person name="Rider S.D.Jr."/>
            <person name="Morgan M.S."/>
            <person name="Arlian L.G."/>
        </authorList>
    </citation>
    <scope>NUCLEOTIDE SEQUENCE [LARGE SCALE GENOMIC DNA]</scope>
    <source>
        <strain evidence="2">Arlian Lab</strain>
    </source>
</reference>
<dbReference type="InterPro" id="IPR000086">
    <property type="entry name" value="NUDIX_hydrolase_dom"/>
</dbReference>
<dbReference type="InterPro" id="IPR015797">
    <property type="entry name" value="NUDIX_hydrolase-like_dom_sf"/>
</dbReference>
<keyword evidence="1" id="KW-0378">Hydrolase</keyword>
<dbReference type="PANTHER" id="PTHR11839">
    <property type="entry name" value="UDP/ADP-SUGAR PYROPHOSPHATASE"/>
    <property type="match status" value="1"/>
</dbReference>
<evidence type="ECO:0000313" key="3">
    <source>
        <dbReference type="Proteomes" id="UP000616769"/>
    </source>
</evidence>
<dbReference type="GO" id="GO:0008768">
    <property type="term" value="F:UDP-sugar diphosphatase activity"/>
    <property type="evidence" value="ECO:0007669"/>
    <property type="project" value="TreeGrafter"/>
</dbReference>
<dbReference type="PROSITE" id="PS51462">
    <property type="entry name" value="NUDIX"/>
    <property type="match status" value="1"/>
</dbReference>
<evidence type="ECO:0000313" key="2">
    <source>
        <dbReference type="EMBL" id="KPM10654.1"/>
    </source>
</evidence>
<dbReference type="OMA" id="CECARKG"/>
<dbReference type="EMBL" id="JXLN01015550">
    <property type="protein sequence ID" value="KPM10654.1"/>
    <property type="molecule type" value="Genomic_DNA"/>
</dbReference>
<dbReference type="AlphaFoldDB" id="A0A132AI34"/>
<dbReference type="GO" id="GO:0006753">
    <property type="term" value="P:nucleoside phosphate metabolic process"/>
    <property type="evidence" value="ECO:0007669"/>
    <property type="project" value="TreeGrafter"/>
</dbReference>
<organism evidence="2 3">
    <name type="scientific">Sarcoptes scabiei</name>
    <name type="common">Itch mite</name>
    <name type="synonym">Acarus scabiei</name>
    <dbReference type="NCBI Taxonomy" id="52283"/>
    <lineage>
        <taxon>Eukaryota</taxon>
        <taxon>Metazoa</taxon>
        <taxon>Ecdysozoa</taxon>
        <taxon>Arthropoda</taxon>
        <taxon>Chelicerata</taxon>
        <taxon>Arachnida</taxon>
        <taxon>Acari</taxon>
        <taxon>Acariformes</taxon>
        <taxon>Sarcoptiformes</taxon>
        <taxon>Astigmata</taxon>
        <taxon>Psoroptidia</taxon>
        <taxon>Sarcoptoidea</taxon>
        <taxon>Sarcoptidae</taxon>
        <taxon>Sarcoptinae</taxon>
        <taxon>Sarcoptes</taxon>
    </lineage>
</organism>
<dbReference type="SUPFAM" id="SSF55811">
    <property type="entry name" value="Nudix"/>
    <property type="match status" value="1"/>
</dbReference>
<dbReference type="Proteomes" id="UP000616769">
    <property type="component" value="Unassembled WGS sequence"/>
</dbReference>
<dbReference type="VEuPathDB" id="VectorBase:SSCA003738"/>
<proteinExistence type="predicted"/>
<dbReference type="OrthoDB" id="10249920at2759"/>
<comment type="caution">
    <text evidence="2">The sequence shown here is derived from an EMBL/GenBank/DDBJ whole genome shotgun (WGS) entry which is preliminary data.</text>
</comment>
<sequence>MALKYFSVAILLYNIDRNKLIFVRQFRPPVYLSTLLNQTNASVENIGEKSKDLSPNCGFTIELCAGLIDKNGLSVQEIACEEIFEETGYRVPLDSLKSITTFRTGVGTSGQVQHLFYCPVRLKIFYFSDSMRVSDGGGIDDESIEVIESVFKLDIDE</sequence>
<protein>
    <submittedName>
        <fullName evidence="2">Uridine diphosphate glucose pyrophosphatase-like protein</fullName>
    </submittedName>
</protein>
<name>A0A132AI34_SARSC</name>
<dbReference type="GO" id="GO:0019693">
    <property type="term" value="P:ribose phosphate metabolic process"/>
    <property type="evidence" value="ECO:0007669"/>
    <property type="project" value="TreeGrafter"/>
</dbReference>
<gene>
    <name evidence="2" type="ORF">QR98_0092140</name>
</gene>